<accession>A0AC34GKD5</accession>
<name>A0AC34GKD5_9BILA</name>
<evidence type="ECO:0000313" key="2">
    <source>
        <dbReference type="WBParaSite" id="ES5_v2.g30166.t1"/>
    </source>
</evidence>
<sequence length="137" mass="15431">MDAQCAKILAERAGLMGQDAHLAHPLTKSCQNEMKSYNCNLQPGFQNSINFHLSWLLLCLENGLHGYKQQEHDIAQGKLAPGVQKLPQYSNECQHELIVHRGFMVQEFRMSPELVMGCAQEIDKYCSPNGDIEKEGN</sequence>
<organism evidence="1 2">
    <name type="scientific">Panagrolaimus sp. ES5</name>
    <dbReference type="NCBI Taxonomy" id="591445"/>
    <lineage>
        <taxon>Eukaryota</taxon>
        <taxon>Metazoa</taxon>
        <taxon>Ecdysozoa</taxon>
        <taxon>Nematoda</taxon>
        <taxon>Chromadorea</taxon>
        <taxon>Rhabditida</taxon>
        <taxon>Tylenchina</taxon>
        <taxon>Panagrolaimomorpha</taxon>
        <taxon>Panagrolaimoidea</taxon>
        <taxon>Panagrolaimidae</taxon>
        <taxon>Panagrolaimus</taxon>
    </lineage>
</organism>
<evidence type="ECO:0000313" key="1">
    <source>
        <dbReference type="Proteomes" id="UP000887579"/>
    </source>
</evidence>
<reference evidence="2" key="1">
    <citation type="submission" date="2022-11" db="UniProtKB">
        <authorList>
            <consortium name="WormBaseParasite"/>
        </authorList>
    </citation>
    <scope>IDENTIFICATION</scope>
</reference>
<dbReference type="WBParaSite" id="ES5_v2.g30166.t1">
    <property type="protein sequence ID" value="ES5_v2.g30166.t1"/>
    <property type="gene ID" value="ES5_v2.g30166"/>
</dbReference>
<dbReference type="Proteomes" id="UP000887579">
    <property type="component" value="Unplaced"/>
</dbReference>
<proteinExistence type="predicted"/>
<protein>
    <submittedName>
        <fullName evidence="2">Uncharacterized protein</fullName>
    </submittedName>
</protein>